<evidence type="ECO:0000313" key="7">
    <source>
        <dbReference type="EMBL" id="KAA5400203.1"/>
    </source>
</evidence>
<dbReference type="EMBL" id="VVZA01000001">
    <property type="protein sequence ID" value="KAA5408048.1"/>
    <property type="molecule type" value="Genomic_DNA"/>
</dbReference>
<dbReference type="GO" id="GO:0016757">
    <property type="term" value="F:glycosyltransferase activity"/>
    <property type="evidence" value="ECO:0007669"/>
    <property type="project" value="UniProtKB-KW"/>
</dbReference>
<dbReference type="AlphaFoldDB" id="A0A076IP85"/>
<keyword evidence="10" id="KW-0328">Glycosyltransferase</keyword>
<proteinExistence type="predicted"/>
<dbReference type="KEGG" id="bdo:EL88_06645"/>
<evidence type="ECO:0000313" key="15">
    <source>
        <dbReference type="Proteomes" id="UP000481700"/>
    </source>
</evidence>
<reference evidence="10" key="5">
    <citation type="submission" date="2023-10" db="EMBL/GenBank/DDBJ databases">
        <title>Genome of Potential pathogenic bacteria in Crohn's disease.</title>
        <authorList>
            <person name="Rodriguez-Palacios A."/>
        </authorList>
    </citation>
    <scope>NUCLEOTIDE SEQUENCE</scope>
    <source>
        <strain evidence="10">CavFT-hAR62</strain>
    </source>
</reference>
<dbReference type="PANTHER" id="PTHR12526">
    <property type="entry name" value="GLYCOSYLTRANSFERASE"/>
    <property type="match status" value="1"/>
</dbReference>
<reference evidence="9" key="2">
    <citation type="submission" date="2021-06" db="EMBL/GenBank/DDBJ databases">
        <title>Collection of gut derived symbiotic bacterial strains cultured from healthy donors.</title>
        <authorList>
            <person name="Lin H."/>
            <person name="Littmann E."/>
            <person name="Pamer E.G."/>
        </authorList>
    </citation>
    <scope>NUCLEOTIDE SEQUENCE</scope>
    <source>
        <strain evidence="9">MSK.5.10</strain>
    </source>
</reference>
<dbReference type="SUPFAM" id="SSF53756">
    <property type="entry name" value="UDP-Glycosyltransferase/glycogen phosphorylase"/>
    <property type="match status" value="1"/>
</dbReference>
<dbReference type="eggNOG" id="COG0438">
    <property type="taxonomic scope" value="Bacteria"/>
</dbReference>
<dbReference type="EMBL" id="VVZV01000001">
    <property type="protein sequence ID" value="KAA5325102.1"/>
    <property type="molecule type" value="Genomic_DNA"/>
</dbReference>
<feature type="domain" description="Glycosyl transferase family 1" evidence="1">
    <location>
        <begin position="208"/>
        <end position="362"/>
    </location>
</feature>
<evidence type="ECO:0000313" key="5">
    <source>
        <dbReference type="EMBL" id="KAA5385260.1"/>
    </source>
</evidence>
<dbReference type="EMBL" id="VVZE01000001">
    <property type="protein sequence ID" value="KAA5388223.1"/>
    <property type="molecule type" value="Genomic_DNA"/>
</dbReference>
<evidence type="ECO:0000313" key="3">
    <source>
        <dbReference type="EMBL" id="GKH82230.1"/>
    </source>
</evidence>
<evidence type="ECO:0000313" key="11">
    <source>
        <dbReference type="EMBL" id="WHX11654.1"/>
    </source>
</evidence>
<organism evidence="10 16">
    <name type="scientific">Phocaeicola dorei</name>
    <dbReference type="NCBI Taxonomy" id="357276"/>
    <lineage>
        <taxon>Bacteria</taxon>
        <taxon>Pseudomonadati</taxon>
        <taxon>Bacteroidota</taxon>
        <taxon>Bacteroidia</taxon>
        <taxon>Bacteroidales</taxon>
        <taxon>Bacteroidaceae</taxon>
        <taxon>Phocaeicola</taxon>
    </lineage>
</organism>
<dbReference type="Proteomes" id="UP001181086">
    <property type="component" value="Unassembled WGS sequence"/>
</dbReference>
<reference evidence="11" key="4">
    <citation type="journal article" date="2023" name="Nat. Commun.">
        <title>Identification of a novel Human Milk Oligosaccharides utilization cluster in the infant gut commensal Bacteroides dorei.</title>
        <authorList>
            <person name="Kijner S."/>
            <person name="Ennis D."/>
            <person name="Shmorak S."/>
            <person name="Florentin A."/>
            <person name="Yassour M."/>
        </authorList>
    </citation>
    <scope>NUCLEOTIDE SEQUENCE</scope>
    <source>
        <strain evidence="11">2</strain>
    </source>
</reference>
<evidence type="ECO:0000313" key="6">
    <source>
        <dbReference type="EMBL" id="KAA5388223.1"/>
    </source>
</evidence>
<evidence type="ECO:0000259" key="2">
    <source>
        <dbReference type="Pfam" id="PF13439"/>
    </source>
</evidence>
<accession>A0A076IP85</accession>
<dbReference type="Proteomes" id="UP000347681">
    <property type="component" value="Unassembled WGS sequence"/>
</dbReference>
<dbReference type="Gene3D" id="3.40.50.2000">
    <property type="entry name" value="Glycogen Phosphorylase B"/>
    <property type="match status" value="2"/>
</dbReference>
<feature type="domain" description="Glycosyltransferase subfamily 4-like N-terminal" evidence="2">
    <location>
        <begin position="18"/>
        <end position="193"/>
    </location>
</feature>
<dbReference type="PANTHER" id="PTHR12526:SF630">
    <property type="entry name" value="GLYCOSYLTRANSFERASE"/>
    <property type="match status" value="1"/>
</dbReference>
<dbReference type="RefSeq" id="WP_007845040.1">
    <property type="nucleotide sequence ID" value="NZ_BAABYF010000001.1"/>
</dbReference>
<evidence type="ECO:0000313" key="9">
    <source>
        <dbReference type="EMBL" id="MBV3123422.1"/>
    </source>
</evidence>
<dbReference type="EMBL" id="VVYY01000002">
    <property type="protein sequence ID" value="KAA5400203.1"/>
    <property type="molecule type" value="Genomic_DNA"/>
</dbReference>
<dbReference type="EMBL" id="JAHOAX010000007">
    <property type="protein sequence ID" value="MBV3123422.1"/>
    <property type="molecule type" value="Genomic_DNA"/>
</dbReference>
<dbReference type="EMBL" id="VVZB01000002">
    <property type="protein sequence ID" value="KAA5385260.1"/>
    <property type="molecule type" value="Genomic_DNA"/>
</dbReference>
<name>A0A076IP85_9BACT</name>
<dbReference type="EMBL" id="CP126056">
    <property type="protein sequence ID" value="WHX11654.1"/>
    <property type="molecule type" value="Genomic_DNA"/>
</dbReference>
<dbReference type="Proteomes" id="UP001177934">
    <property type="component" value="Chromosome"/>
</dbReference>
<dbReference type="Proteomes" id="UP000441162">
    <property type="component" value="Unassembled WGS sequence"/>
</dbReference>
<dbReference type="EMBL" id="JAWDEV010000001">
    <property type="protein sequence ID" value="MDU0269182.1"/>
    <property type="molecule type" value="Genomic_DNA"/>
</dbReference>
<gene>
    <name evidence="3" type="ORF">CE91St7_31140</name>
    <name evidence="6" type="ORF">F2Y44_00420</name>
    <name evidence="8" type="ORF">F2Y51_01235</name>
    <name evidence="7" type="ORF">F2Y58_02365</name>
    <name evidence="5" type="ORF">F2Y61_05345</name>
    <name evidence="4" type="ORF">F2Z07_01740</name>
    <name evidence="9" type="ORF">KSU80_09545</name>
    <name evidence="11" type="ORF">QNN11_10690</name>
    <name evidence="10" type="ORF">RVH45_04560</name>
</gene>
<dbReference type="EMBL" id="BQOB01000001">
    <property type="protein sequence ID" value="GKH82230.1"/>
    <property type="molecule type" value="Genomic_DNA"/>
</dbReference>
<dbReference type="CDD" id="cd03811">
    <property type="entry name" value="GT4_GT28_WabH-like"/>
    <property type="match status" value="1"/>
</dbReference>
<evidence type="ECO:0000313" key="16">
    <source>
        <dbReference type="Proteomes" id="UP001181086"/>
    </source>
</evidence>
<dbReference type="InterPro" id="IPR028098">
    <property type="entry name" value="Glyco_trans_4-like_N"/>
</dbReference>
<dbReference type="Pfam" id="PF00534">
    <property type="entry name" value="Glycos_transf_1"/>
    <property type="match status" value="1"/>
</dbReference>
<evidence type="ECO:0000313" key="8">
    <source>
        <dbReference type="EMBL" id="KAA5408048.1"/>
    </source>
</evidence>
<sequence length="382" mass="43986">MQSKLNNLLFLIESLSGGGAEKVLTTLLQHLDSNKFDVTLCCIVDCGKYVNDVKPYVHYTSILPNPEQIKGIRKLIYQLKYKLIYSWLPLRLVYKWFVPHHADVEIAFVEGFATKLLAHSTNKQAKKIAWVHTDFEKHHWTNVIFKNKQNEEQTYSRYHQIVTVSVTVQKAFIKAFPLVKSLVKIIYNPIDHEDIIKKGKQYEPLPSKSKIRLISIGRLTKVKAYSRLLHIALRLKQSGYAFELWILGDGEEREMLQHYICKKQLEDCVTLWGFQTNPYAFMTQSDLFVCSSISEGYSTAVTEALILGLPVVTTDCSGMNELLQGEKYGIITENSEATLFEGIKQLLDHPEQLSHYKEKVIKRGKEFTLEVLMKPIETLLTR</sequence>
<dbReference type="EC" id="2.4.-.-" evidence="10"/>
<evidence type="ECO:0000259" key="1">
    <source>
        <dbReference type="Pfam" id="PF00534"/>
    </source>
</evidence>
<evidence type="ECO:0000313" key="4">
    <source>
        <dbReference type="EMBL" id="KAA5325102.1"/>
    </source>
</evidence>
<evidence type="ECO:0000313" key="14">
    <source>
        <dbReference type="Proteomes" id="UP000481616"/>
    </source>
</evidence>
<evidence type="ECO:0000313" key="12">
    <source>
        <dbReference type="Proteomes" id="UP000347681"/>
    </source>
</evidence>
<keyword evidence="10" id="KW-0808">Transferase</keyword>
<evidence type="ECO:0000313" key="13">
    <source>
        <dbReference type="Proteomes" id="UP000441162"/>
    </source>
</evidence>
<dbReference type="Proteomes" id="UP000777173">
    <property type="component" value="Unassembled WGS sequence"/>
</dbReference>
<reference evidence="12 13" key="1">
    <citation type="journal article" date="2019" name="Nat. Med.">
        <title>A library of human gut bacterial isolates paired with longitudinal multiomics data enables mechanistic microbiome research.</title>
        <authorList>
            <person name="Poyet M."/>
            <person name="Groussin M."/>
            <person name="Gibbons S.M."/>
            <person name="Avila-Pacheco J."/>
            <person name="Jiang X."/>
            <person name="Kearney S.M."/>
            <person name="Perrotta A.R."/>
            <person name="Berdy B."/>
            <person name="Zhao S."/>
            <person name="Lieberman T.D."/>
            <person name="Swanson P.K."/>
            <person name="Smith M."/>
            <person name="Roesemann S."/>
            <person name="Alexander J.E."/>
            <person name="Rich S.A."/>
            <person name="Livny J."/>
            <person name="Vlamakis H."/>
            <person name="Clish C."/>
            <person name="Bullock K."/>
            <person name="Deik A."/>
            <person name="Scott J."/>
            <person name="Pierce K.A."/>
            <person name="Xavier R.J."/>
            <person name="Alm E.J."/>
        </authorList>
    </citation>
    <scope>NUCLEOTIDE SEQUENCE [LARGE SCALE GENOMIC DNA]</scope>
    <source>
        <strain evidence="7 14">BIOML-A1</strain>
        <strain evidence="4 15">BIOML-A25</strain>
        <strain evidence="8 13">BIOML-A4</strain>
        <strain evidence="5 12">BIOML-A5</strain>
        <strain evidence="6">BIOML-A8</strain>
    </source>
</reference>
<dbReference type="Proteomes" id="UP001055104">
    <property type="component" value="Unassembled WGS sequence"/>
</dbReference>
<protein>
    <submittedName>
        <fullName evidence="3">Glycosyl transferase</fullName>
    </submittedName>
    <submittedName>
        <fullName evidence="10">Glycosyltransferase</fullName>
        <ecNumber evidence="10">2.4.-.-</ecNumber>
    </submittedName>
</protein>
<reference evidence="3" key="3">
    <citation type="submission" date="2022-01" db="EMBL/GenBank/DDBJ databases">
        <title>Novel bile acid biosynthetic pathways are enriched in the microbiome of centenarians.</title>
        <authorList>
            <person name="Sato Y."/>
            <person name="Atarashi K."/>
            <person name="Plichta R.D."/>
            <person name="Arai Y."/>
            <person name="Sasajima S."/>
            <person name="Kearney M.S."/>
            <person name="Suda W."/>
            <person name="Takeshita K."/>
            <person name="Sasaki T."/>
            <person name="Okamoto S."/>
            <person name="Skelly N.A."/>
            <person name="Okamura Y."/>
            <person name="Vlamakis H."/>
            <person name="Li Y."/>
            <person name="Tanoue T."/>
            <person name="Takei H."/>
            <person name="Nittono H."/>
            <person name="Narushima S."/>
            <person name="Irie J."/>
            <person name="Itoh H."/>
            <person name="Moriya K."/>
            <person name="Sugiura Y."/>
            <person name="Suematsu M."/>
            <person name="Moritoki N."/>
            <person name="Shibata S."/>
            <person name="Littman R.D."/>
            <person name="Fischbach A.M."/>
            <person name="Uwamino Y."/>
            <person name="Inoue T."/>
            <person name="Honda A."/>
            <person name="Hattori M."/>
            <person name="Murai T."/>
            <person name="Xavier J.R."/>
            <person name="Hirose N."/>
            <person name="Honda K."/>
        </authorList>
    </citation>
    <scope>NUCLEOTIDE SEQUENCE</scope>
    <source>
        <strain evidence="3">CE91-St7</strain>
    </source>
</reference>
<dbReference type="InterPro" id="IPR001296">
    <property type="entry name" value="Glyco_trans_1"/>
</dbReference>
<dbReference type="Pfam" id="PF13439">
    <property type="entry name" value="Glyco_transf_4"/>
    <property type="match status" value="1"/>
</dbReference>
<evidence type="ECO:0000313" key="10">
    <source>
        <dbReference type="EMBL" id="MDU0269182.1"/>
    </source>
</evidence>
<dbReference type="Proteomes" id="UP000481616">
    <property type="component" value="Unassembled WGS sequence"/>
</dbReference>
<dbReference type="Proteomes" id="UP000481700">
    <property type="component" value="Unassembled WGS sequence"/>
</dbReference>